<evidence type="ECO:0000256" key="5">
    <source>
        <dbReference type="ARBA" id="ARBA00022785"/>
    </source>
</evidence>
<dbReference type="KEGG" id="obg:Verru16b_03529"/>
<evidence type="ECO:0000256" key="8">
    <source>
        <dbReference type="ARBA" id="ARBA00037993"/>
    </source>
</evidence>
<dbReference type="GO" id="GO:0008616">
    <property type="term" value="P:tRNA queuosine(34) biosynthetic process"/>
    <property type="evidence" value="ECO:0007669"/>
    <property type="project" value="UniProtKB-KW"/>
</dbReference>
<keyword evidence="6" id="KW-0862">Zinc</keyword>
<keyword evidence="7" id="KW-0067">ATP-binding</keyword>
<evidence type="ECO:0000256" key="9">
    <source>
        <dbReference type="ARBA" id="ARBA00039149"/>
    </source>
</evidence>
<dbReference type="STRING" id="1838286.Verru16b_03529"/>
<dbReference type="PANTHER" id="PTHR42914">
    <property type="entry name" value="7-CYANO-7-DEAZAGUANINE SYNTHASE"/>
    <property type="match status" value="1"/>
</dbReference>
<dbReference type="RefSeq" id="WP_069963472.1">
    <property type="nucleotide sequence ID" value="NZ_CP016094.1"/>
</dbReference>
<keyword evidence="5" id="KW-0671">Queuosine biosynthesis</keyword>
<dbReference type="SUPFAM" id="SSF52402">
    <property type="entry name" value="Adenine nucleotide alpha hydrolases-like"/>
    <property type="match status" value="1"/>
</dbReference>
<accession>A0A1D8AZW1</accession>
<dbReference type="GO" id="GO:0005524">
    <property type="term" value="F:ATP binding"/>
    <property type="evidence" value="ECO:0007669"/>
    <property type="project" value="UniProtKB-KW"/>
</dbReference>
<evidence type="ECO:0000256" key="6">
    <source>
        <dbReference type="ARBA" id="ARBA00022833"/>
    </source>
</evidence>
<name>A0A1D8AZW1_9BACT</name>
<keyword evidence="2 11" id="KW-0436">Ligase</keyword>
<proteinExistence type="inferred from homology"/>
<dbReference type="EMBL" id="CP016094">
    <property type="protein sequence ID" value="AOS46423.1"/>
    <property type="molecule type" value="Genomic_DNA"/>
</dbReference>
<evidence type="ECO:0000256" key="4">
    <source>
        <dbReference type="ARBA" id="ARBA00022741"/>
    </source>
</evidence>
<protein>
    <recommendedName>
        <fullName evidence="9">7-cyano-7-deazaguanine synthase</fullName>
        <ecNumber evidence="9">6.3.4.20</ecNumber>
    </recommendedName>
</protein>
<evidence type="ECO:0000256" key="1">
    <source>
        <dbReference type="ARBA" id="ARBA00005061"/>
    </source>
</evidence>
<dbReference type="PATRIC" id="fig|1838286.3.peg.3562"/>
<dbReference type="Pfam" id="PF06508">
    <property type="entry name" value="QueC"/>
    <property type="match status" value="1"/>
</dbReference>
<gene>
    <name evidence="11" type="primary">queC_3</name>
    <name evidence="11" type="ORF">Verru16b_03529</name>
</gene>
<comment type="similarity">
    <text evidence="8">Belongs to the QueC family.</text>
</comment>
<keyword evidence="4" id="KW-0547">Nucleotide-binding</keyword>
<evidence type="ECO:0000313" key="12">
    <source>
        <dbReference type="Proteomes" id="UP000095228"/>
    </source>
</evidence>
<dbReference type="Proteomes" id="UP000095228">
    <property type="component" value="Chromosome"/>
</dbReference>
<organism evidence="11 12">
    <name type="scientific">Lacunisphaera limnophila</name>
    <dbReference type="NCBI Taxonomy" id="1838286"/>
    <lineage>
        <taxon>Bacteria</taxon>
        <taxon>Pseudomonadati</taxon>
        <taxon>Verrucomicrobiota</taxon>
        <taxon>Opitutia</taxon>
        <taxon>Opitutales</taxon>
        <taxon>Opitutaceae</taxon>
        <taxon>Lacunisphaera</taxon>
    </lineage>
</organism>
<evidence type="ECO:0000256" key="10">
    <source>
        <dbReference type="ARBA" id="ARBA00047890"/>
    </source>
</evidence>
<reference evidence="11 12" key="1">
    <citation type="submission" date="2016-06" db="EMBL/GenBank/DDBJ databases">
        <title>Three novel species with peptidoglycan cell walls form the new genus Lacunisphaera gen. nov. in the family Opitutaceae of the verrucomicrobial subdivision 4.</title>
        <authorList>
            <person name="Rast P."/>
            <person name="Gloeckner I."/>
            <person name="Jogler M."/>
            <person name="Boedeker C."/>
            <person name="Jeske O."/>
            <person name="Wiegand S."/>
            <person name="Reinhardt R."/>
            <person name="Schumann P."/>
            <person name="Rohde M."/>
            <person name="Spring S."/>
            <person name="Gloeckner F.O."/>
            <person name="Jogler C."/>
        </authorList>
    </citation>
    <scope>NUCLEOTIDE SEQUENCE [LARGE SCALE GENOMIC DNA]</scope>
    <source>
        <strain evidence="11 12">IG16b</strain>
    </source>
</reference>
<evidence type="ECO:0000256" key="3">
    <source>
        <dbReference type="ARBA" id="ARBA00022723"/>
    </source>
</evidence>
<sequence>MRKVSVLLASGGLDSTTLAYWMMAKRVQFYPLFVNYGQHCATTELNTLRQVLPKRILRKLEIVDVAAIYAGSQSRLIRETNLWEESITKEDLYLPYRNILLLSIAAARVQSAGGGTVYTAFINSNHAEEIDCSARFFGRLSELLKSFGGVRVKMPFRYKSKAQVARIGIRLGAPIGETFSCQVNSRVPCGACPNCVDRLQGLAALGG</sequence>
<comment type="pathway">
    <text evidence="1">Purine metabolism; 7-cyano-7-deazaguanine biosynthesis.</text>
</comment>
<keyword evidence="12" id="KW-1185">Reference proteome</keyword>
<dbReference type="InterPro" id="IPR018317">
    <property type="entry name" value="QueC"/>
</dbReference>
<evidence type="ECO:0000256" key="7">
    <source>
        <dbReference type="ARBA" id="ARBA00022840"/>
    </source>
</evidence>
<dbReference type="OrthoDB" id="1426978at2"/>
<evidence type="ECO:0000313" key="11">
    <source>
        <dbReference type="EMBL" id="AOS46423.1"/>
    </source>
</evidence>
<dbReference type="GO" id="GO:0016874">
    <property type="term" value="F:ligase activity"/>
    <property type="evidence" value="ECO:0007669"/>
    <property type="project" value="UniProtKB-KW"/>
</dbReference>
<dbReference type="PANTHER" id="PTHR42914:SF1">
    <property type="entry name" value="7-CYANO-7-DEAZAGUANINE SYNTHASE"/>
    <property type="match status" value="1"/>
</dbReference>
<dbReference type="InterPro" id="IPR014729">
    <property type="entry name" value="Rossmann-like_a/b/a_fold"/>
</dbReference>
<evidence type="ECO:0000256" key="2">
    <source>
        <dbReference type="ARBA" id="ARBA00022598"/>
    </source>
</evidence>
<dbReference type="AlphaFoldDB" id="A0A1D8AZW1"/>
<dbReference type="Gene3D" id="3.40.50.620">
    <property type="entry name" value="HUPs"/>
    <property type="match status" value="1"/>
</dbReference>
<dbReference type="GO" id="GO:0046872">
    <property type="term" value="F:metal ion binding"/>
    <property type="evidence" value="ECO:0007669"/>
    <property type="project" value="UniProtKB-KW"/>
</dbReference>
<comment type="catalytic activity">
    <reaction evidence="10">
        <text>7-carboxy-7-carbaguanine + NH4(+) + 2 ATP = 7-cyano-7-carbaguanine + 2 AMP + 2 diphosphate + 2 H(+)</text>
        <dbReference type="Rhea" id="RHEA:27982"/>
        <dbReference type="ChEBI" id="CHEBI:15378"/>
        <dbReference type="ChEBI" id="CHEBI:28938"/>
        <dbReference type="ChEBI" id="CHEBI:30616"/>
        <dbReference type="ChEBI" id="CHEBI:33019"/>
        <dbReference type="ChEBI" id="CHEBI:45075"/>
        <dbReference type="ChEBI" id="CHEBI:61036"/>
        <dbReference type="ChEBI" id="CHEBI:456215"/>
        <dbReference type="EC" id="6.3.4.20"/>
    </reaction>
</comment>
<keyword evidence="3" id="KW-0479">Metal-binding</keyword>
<dbReference type="EC" id="6.3.4.20" evidence="9"/>